<dbReference type="GeneID" id="13795166"/>
<gene>
    <name evidence="2" type="ordered locus">Ngar_c07710</name>
</gene>
<dbReference type="BioCyc" id="CNIT1237085:G1324-769-MONOMER"/>
<dbReference type="Proteomes" id="UP000008037">
    <property type="component" value="Chromosome"/>
</dbReference>
<sequence>MACLSSNGRRSARFLNLRVLIFNDVEIIIPLFPASSLLSKHNVMTIYNTMMMIISSIIITLEAVYAYTSGIFVVIVSSMAQRDLFSYPQDHGFCVWLDVYAELSIANYDNDSPS</sequence>
<keyword evidence="1" id="KW-1133">Transmembrane helix</keyword>
<dbReference type="RefSeq" id="WP_015018258.1">
    <property type="nucleotide sequence ID" value="NC_018719.1"/>
</dbReference>
<proteinExistence type="predicted"/>
<keyword evidence="1" id="KW-0812">Transmembrane</keyword>
<organism evidence="2 3">
    <name type="scientific">Nitrososphaera gargensis (strain Ga9.2)</name>
    <dbReference type="NCBI Taxonomy" id="1237085"/>
    <lineage>
        <taxon>Archaea</taxon>
        <taxon>Nitrososphaerota</taxon>
        <taxon>Nitrososphaeria</taxon>
        <taxon>Nitrososphaerales</taxon>
        <taxon>Nitrososphaeraceae</taxon>
        <taxon>Nitrososphaera</taxon>
    </lineage>
</organism>
<dbReference type="KEGG" id="nga:Ngar_c07710"/>
<protein>
    <submittedName>
        <fullName evidence="2">Uncharacterized protein</fullName>
    </submittedName>
</protein>
<dbReference type="EMBL" id="CP002408">
    <property type="protein sequence ID" value="AFU57713.1"/>
    <property type="molecule type" value="Genomic_DNA"/>
</dbReference>
<dbReference type="AlphaFoldDB" id="K0IFX6"/>
<dbReference type="HOGENOM" id="CLU_2115555_0_0_2"/>
<feature type="transmembrane region" description="Helical" evidence="1">
    <location>
        <begin position="50"/>
        <end position="76"/>
    </location>
</feature>
<dbReference type="InParanoid" id="K0IFX6"/>
<name>K0IFX6_NITGG</name>
<evidence type="ECO:0000313" key="3">
    <source>
        <dbReference type="Proteomes" id="UP000008037"/>
    </source>
</evidence>
<accession>K0IFX6</accession>
<evidence type="ECO:0000313" key="2">
    <source>
        <dbReference type="EMBL" id="AFU57713.1"/>
    </source>
</evidence>
<reference evidence="2 3" key="1">
    <citation type="journal article" date="2012" name="Environ. Microbiol.">
        <title>The genome of the ammonia-oxidizing Candidatus Nitrososphaera gargensis: insights into metabolic versatility and environmental adaptations.</title>
        <authorList>
            <person name="Spang A."/>
            <person name="Poehlein A."/>
            <person name="Offre P."/>
            <person name="Zumbragel S."/>
            <person name="Haider S."/>
            <person name="Rychlik N."/>
            <person name="Nowka B."/>
            <person name="Schmeisser C."/>
            <person name="Lebedeva E.V."/>
            <person name="Rattei T."/>
            <person name="Bohm C."/>
            <person name="Schmid M."/>
            <person name="Galushko A."/>
            <person name="Hatzenpichler R."/>
            <person name="Weinmaier T."/>
            <person name="Daniel R."/>
            <person name="Schleper C."/>
            <person name="Spieck E."/>
            <person name="Streit W."/>
            <person name="Wagner M."/>
        </authorList>
    </citation>
    <scope>NUCLEOTIDE SEQUENCE [LARGE SCALE GENOMIC DNA]</scope>
    <source>
        <strain evidence="3">Ga9.2</strain>
    </source>
</reference>
<feature type="transmembrane region" description="Helical" evidence="1">
    <location>
        <begin position="20"/>
        <end position="38"/>
    </location>
</feature>
<evidence type="ECO:0000256" key="1">
    <source>
        <dbReference type="SAM" id="Phobius"/>
    </source>
</evidence>
<keyword evidence="3" id="KW-1185">Reference proteome</keyword>
<keyword evidence="1" id="KW-0472">Membrane</keyword>